<keyword evidence="2" id="KW-1185">Reference proteome</keyword>
<accession>D6WBQ3</accession>
<reference evidence="1 2" key="2">
    <citation type="journal article" date="2010" name="Nucleic Acids Res.">
        <title>BeetleBase in 2010: revisions to provide comprehensive genomic information for Tribolium castaneum.</title>
        <authorList>
            <person name="Kim H.S."/>
            <person name="Murphy T."/>
            <person name="Xia J."/>
            <person name="Caragea D."/>
            <person name="Park Y."/>
            <person name="Beeman R.W."/>
            <person name="Lorenzen M.D."/>
            <person name="Butcher S."/>
            <person name="Manak J.R."/>
            <person name="Brown S.J."/>
        </authorList>
    </citation>
    <scope>GENOME REANNOTATION</scope>
    <source>
        <strain evidence="1 2">Georgia GA2</strain>
    </source>
</reference>
<dbReference type="Proteomes" id="UP000007266">
    <property type="component" value="Linkage group 2"/>
</dbReference>
<sequence length="189" mass="20705">MKSGERKVGDAPAPWRALDHQRNLRPASVRALLRGFSVVVLDEVLETRSVSLAGTVDSGVFAHPDSGTSSIGLSSAINWRSVAPTPHFTTYFTVRGYFIFNSRGRVGCRHAGSECPVTHSTPQCARKPGVRCDVIVAAKTRNPNSTTPFDRNVEYVKVLPLSFKQASYAYLSPAKFNLRAPPCRPLDNF</sequence>
<evidence type="ECO:0000313" key="1">
    <source>
        <dbReference type="EMBL" id="EEZ97878.1"/>
    </source>
</evidence>
<dbReference type="AlphaFoldDB" id="D6WBQ3"/>
<dbReference type="EMBL" id="KQ971313">
    <property type="protein sequence ID" value="EEZ97878.1"/>
    <property type="molecule type" value="Genomic_DNA"/>
</dbReference>
<reference evidence="1 2" key="1">
    <citation type="journal article" date="2008" name="Nature">
        <title>The genome of the model beetle and pest Tribolium castaneum.</title>
        <authorList>
            <consortium name="Tribolium Genome Sequencing Consortium"/>
            <person name="Richards S."/>
            <person name="Gibbs R.A."/>
            <person name="Weinstock G.M."/>
            <person name="Brown S.J."/>
            <person name="Denell R."/>
            <person name="Beeman R.W."/>
            <person name="Gibbs R."/>
            <person name="Beeman R.W."/>
            <person name="Brown S.J."/>
            <person name="Bucher G."/>
            <person name="Friedrich M."/>
            <person name="Grimmelikhuijzen C.J."/>
            <person name="Klingler M."/>
            <person name="Lorenzen M."/>
            <person name="Richards S."/>
            <person name="Roth S."/>
            <person name="Schroder R."/>
            <person name="Tautz D."/>
            <person name="Zdobnov E.M."/>
            <person name="Muzny D."/>
            <person name="Gibbs R.A."/>
            <person name="Weinstock G.M."/>
            <person name="Attaway T."/>
            <person name="Bell S."/>
            <person name="Buhay C.J."/>
            <person name="Chandrabose M.N."/>
            <person name="Chavez D."/>
            <person name="Clerk-Blankenburg K.P."/>
            <person name="Cree A."/>
            <person name="Dao M."/>
            <person name="Davis C."/>
            <person name="Chacko J."/>
            <person name="Dinh H."/>
            <person name="Dugan-Rocha S."/>
            <person name="Fowler G."/>
            <person name="Garner T.T."/>
            <person name="Garnes J."/>
            <person name="Gnirke A."/>
            <person name="Hawes A."/>
            <person name="Hernandez J."/>
            <person name="Hines S."/>
            <person name="Holder M."/>
            <person name="Hume J."/>
            <person name="Jhangiani S.N."/>
            <person name="Joshi V."/>
            <person name="Khan Z.M."/>
            <person name="Jackson L."/>
            <person name="Kovar C."/>
            <person name="Kowis A."/>
            <person name="Lee S."/>
            <person name="Lewis L.R."/>
            <person name="Margolis J."/>
            <person name="Morgan M."/>
            <person name="Nazareth L.V."/>
            <person name="Nguyen N."/>
            <person name="Okwuonu G."/>
            <person name="Parker D."/>
            <person name="Richards S."/>
            <person name="Ruiz S.J."/>
            <person name="Santibanez J."/>
            <person name="Savard J."/>
            <person name="Scherer S.E."/>
            <person name="Schneider B."/>
            <person name="Sodergren E."/>
            <person name="Tautz D."/>
            <person name="Vattahil S."/>
            <person name="Villasana D."/>
            <person name="White C.S."/>
            <person name="Wright R."/>
            <person name="Park Y."/>
            <person name="Beeman R.W."/>
            <person name="Lord J."/>
            <person name="Oppert B."/>
            <person name="Lorenzen M."/>
            <person name="Brown S."/>
            <person name="Wang L."/>
            <person name="Savard J."/>
            <person name="Tautz D."/>
            <person name="Richards S."/>
            <person name="Weinstock G."/>
            <person name="Gibbs R.A."/>
            <person name="Liu Y."/>
            <person name="Worley K."/>
            <person name="Weinstock G."/>
            <person name="Elsik C.G."/>
            <person name="Reese J.T."/>
            <person name="Elhaik E."/>
            <person name="Landan G."/>
            <person name="Graur D."/>
            <person name="Arensburger P."/>
            <person name="Atkinson P."/>
            <person name="Beeman R.W."/>
            <person name="Beidler J."/>
            <person name="Brown S.J."/>
            <person name="Demuth J.P."/>
            <person name="Drury D.W."/>
            <person name="Du Y.Z."/>
            <person name="Fujiwara H."/>
            <person name="Lorenzen M."/>
            <person name="Maselli V."/>
            <person name="Osanai M."/>
            <person name="Park Y."/>
            <person name="Robertson H.M."/>
            <person name="Tu Z."/>
            <person name="Wang J.J."/>
            <person name="Wang S."/>
            <person name="Richards S."/>
            <person name="Song H."/>
            <person name="Zhang L."/>
            <person name="Sodergren E."/>
            <person name="Werner D."/>
            <person name="Stanke M."/>
            <person name="Morgenstern B."/>
            <person name="Solovyev V."/>
            <person name="Kosarev P."/>
            <person name="Brown G."/>
            <person name="Chen H.C."/>
            <person name="Ermolaeva O."/>
            <person name="Hlavina W."/>
            <person name="Kapustin Y."/>
            <person name="Kiryutin B."/>
            <person name="Kitts P."/>
            <person name="Maglott D."/>
            <person name="Pruitt K."/>
            <person name="Sapojnikov V."/>
            <person name="Souvorov A."/>
            <person name="Mackey A.J."/>
            <person name="Waterhouse R.M."/>
            <person name="Wyder S."/>
            <person name="Zdobnov E.M."/>
            <person name="Zdobnov E.M."/>
            <person name="Wyder S."/>
            <person name="Kriventseva E.V."/>
            <person name="Kadowaki T."/>
            <person name="Bork P."/>
            <person name="Aranda M."/>
            <person name="Bao R."/>
            <person name="Beermann A."/>
            <person name="Berns N."/>
            <person name="Bolognesi R."/>
            <person name="Bonneton F."/>
            <person name="Bopp D."/>
            <person name="Brown S.J."/>
            <person name="Bucher G."/>
            <person name="Butts T."/>
            <person name="Chaumot A."/>
            <person name="Denell R.E."/>
            <person name="Ferrier D.E."/>
            <person name="Friedrich M."/>
            <person name="Gordon C.M."/>
            <person name="Jindra M."/>
            <person name="Klingler M."/>
            <person name="Lan Q."/>
            <person name="Lattorff H.M."/>
            <person name="Laudet V."/>
            <person name="von Levetsow C."/>
            <person name="Liu Z."/>
            <person name="Lutz R."/>
            <person name="Lynch J.A."/>
            <person name="da Fonseca R.N."/>
            <person name="Posnien N."/>
            <person name="Reuter R."/>
            <person name="Roth S."/>
            <person name="Savard J."/>
            <person name="Schinko J.B."/>
            <person name="Schmitt C."/>
            <person name="Schoppmeier M."/>
            <person name="Schroder R."/>
            <person name="Shippy T.D."/>
            <person name="Simonnet F."/>
            <person name="Marques-Souza H."/>
            <person name="Tautz D."/>
            <person name="Tomoyasu Y."/>
            <person name="Trauner J."/>
            <person name="Van der Zee M."/>
            <person name="Vervoort M."/>
            <person name="Wittkopp N."/>
            <person name="Wimmer E.A."/>
            <person name="Yang X."/>
            <person name="Jones A.K."/>
            <person name="Sattelle D.B."/>
            <person name="Ebert P.R."/>
            <person name="Nelson D."/>
            <person name="Scott J.G."/>
            <person name="Beeman R.W."/>
            <person name="Muthukrishnan S."/>
            <person name="Kramer K.J."/>
            <person name="Arakane Y."/>
            <person name="Beeman R.W."/>
            <person name="Zhu Q."/>
            <person name="Hogenkamp D."/>
            <person name="Dixit R."/>
            <person name="Oppert B."/>
            <person name="Jiang H."/>
            <person name="Zou Z."/>
            <person name="Marshall J."/>
            <person name="Elpidina E."/>
            <person name="Vinokurov K."/>
            <person name="Oppert C."/>
            <person name="Zou Z."/>
            <person name="Evans J."/>
            <person name="Lu Z."/>
            <person name="Zhao P."/>
            <person name="Sumathipala N."/>
            <person name="Altincicek B."/>
            <person name="Vilcinskas A."/>
            <person name="Williams M."/>
            <person name="Hultmark D."/>
            <person name="Hetru C."/>
            <person name="Jiang H."/>
            <person name="Grimmelikhuijzen C.J."/>
            <person name="Hauser F."/>
            <person name="Cazzamali G."/>
            <person name="Williamson M."/>
            <person name="Park Y."/>
            <person name="Li B."/>
            <person name="Tanaka Y."/>
            <person name="Predel R."/>
            <person name="Neupert S."/>
            <person name="Schachtner J."/>
            <person name="Verleyen P."/>
            <person name="Raible F."/>
            <person name="Bork P."/>
            <person name="Friedrich M."/>
            <person name="Walden K.K."/>
            <person name="Robertson H.M."/>
            <person name="Angeli S."/>
            <person name="Foret S."/>
            <person name="Bucher G."/>
            <person name="Schuetz S."/>
            <person name="Maleszka R."/>
            <person name="Wimmer E.A."/>
            <person name="Beeman R.W."/>
            <person name="Lorenzen M."/>
            <person name="Tomoyasu Y."/>
            <person name="Miller S.C."/>
            <person name="Grossmann D."/>
            <person name="Bucher G."/>
        </authorList>
    </citation>
    <scope>NUCLEOTIDE SEQUENCE [LARGE SCALE GENOMIC DNA]</scope>
    <source>
        <strain evidence="1 2">Georgia GA2</strain>
    </source>
</reference>
<dbReference type="HOGENOM" id="CLU_1436163_0_0_1"/>
<gene>
    <name evidence="1" type="primary">GLEAN_00260</name>
    <name evidence="1" type="ORF">TcasGA2_TC000260</name>
</gene>
<organism evidence="1 2">
    <name type="scientific">Tribolium castaneum</name>
    <name type="common">Red flour beetle</name>
    <dbReference type="NCBI Taxonomy" id="7070"/>
    <lineage>
        <taxon>Eukaryota</taxon>
        <taxon>Metazoa</taxon>
        <taxon>Ecdysozoa</taxon>
        <taxon>Arthropoda</taxon>
        <taxon>Hexapoda</taxon>
        <taxon>Insecta</taxon>
        <taxon>Pterygota</taxon>
        <taxon>Neoptera</taxon>
        <taxon>Endopterygota</taxon>
        <taxon>Coleoptera</taxon>
        <taxon>Polyphaga</taxon>
        <taxon>Cucujiformia</taxon>
        <taxon>Tenebrionidae</taxon>
        <taxon>Tenebrionidae incertae sedis</taxon>
        <taxon>Tribolium</taxon>
    </lineage>
</organism>
<protein>
    <submittedName>
        <fullName evidence="1">Uncharacterized protein</fullName>
    </submittedName>
</protein>
<evidence type="ECO:0000313" key="2">
    <source>
        <dbReference type="Proteomes" id="UP000007266"/>
    </source>
</evidence>
<proteinExistence type="predicted"/>
<name>D6WBQ3_TRICA</name>